<comment type="caution">
    <text evidence="2">The sequence shown here is derived from an EMBL/GenBank/DDBJ whole genome shotgun (WGS) entry which is preliminary data.</text>
</comment>
<evidence type="ECO:0008006" key="4">
    <source>
        <dbReference type="Google" id="ProtNLM"/>
    </source>
</evidence>
<keyword evidence="3" id="KW-1185">Reference proteome</keyword>
<dbReference type="EMBL" id="JAAQHG020000016">
    <property type="protein sequence ID" value="KAL1586143.1"/>
    <property type="molecule type" value="Genomic_DNA"/>
</dbReference>
<proteinExistence type="predicted"/>
<evidence type="ECO:0000256" key="1">
    <source>
        <dbReference type="SAM" id="MobiDB-lite"/>
    </source>
</evidence>
<evidence type="ECO:0000313" key="2">
    <source>
        <dbReference type="EMBL" id="KAL1586143.1"/>
    </source>
</evidence>
<dbReference type="Proteomes" id="UP000803884">
    <property type="component" value="Unassembled WGS sequence"/>
</dbReference>
<organism evidence="2 3">
    <name type="scientific">Cladosporium halotolerans</name>
    <dbReference type="NCBI Taxonomy" id="1052096"/>
    <lineage>
        <taxon>Eukaryota</taxon>
        <taxon>Fungi</taxon>
        <taxon>Dikarya</taxon>
        <taxon>Ascomycota</taxon>
        <taxon>Pezizomycotina</taxon>
        <taxon>Dothideomycetes</taxon>
        <taxon>Dothideomycetidae</taxon>
        <taxon>Cladosporiales</taxon>
        <taxon>Cladosporiaceae</taxon>
        <taxon>Cladosporium</taxon>
    </lineage>
</organism>
<reference evidence="2 3" key="1">
    <citation type="journal article" date="2020" name="Microbiol. Resour. Announc.">
        <title>Draft Genome Sequence of a Cladosporium Species Isolated from the Mesophotic Ascidian Didemnum maculosum.</title>
        <authorList>
            <person name="Gioti A."/>
            <person name="Siaperas R."/>
            <person name="Nikolaivits E."/>
            <person name="Le Goff G."/>
            <person name="Ouazzani J."/>
            <person name="Kotoulas G."/>
            <person name="Topakas E."/>
        </authorList>
    </citation>
    <scope>NUCLEOTIDE SEQUENCE [LARGE SCALE GENOMIC DNA]</scope>
    <source>
        <strain evidence="2 3">TM138-S3</strain>
    </source>
</reference>
<name>A0AB34KSB2_9PEZI</name>
<dbReference type="PANTHER" id="PTHR42044">
    <property type="entry name" value="DUF676 DOMAIN-CONTAINING PROTEIN-RELATED"/>
    <property type="match status" value="1"/>
</dbReference>
<dbReference type="InterPro" id="IPR029058">
    <property type="entry name" value="AB_hydrolase_fold"/>
</dbReference>
<dbReference type="AlphaFoldDB" id="A0AB34KSB2"/>
<sequence>MDLVKKIIGIPGEVTKAGANVAMTFVGANSFLEIAESAFLRATQMAVLKFVGIITKTIIGAMVGYVGPIPSIWKAMLDNPANEELFKYLKRNWWEPATFLVDLLDPMKRFVSAESPDGTPVSGADAWNDYSELDLHQPMNRHAVFSQVQRFFKSVIEILKQKDDKDSKFVMDISLDSDGQETLWGTTGLKRKEDPNQQPETWLFVNGIAGEFYWNRLSVNKLRDFFFDPDTPSTNANGTAHAHGNGSTDAASRRTEIKGIFNRSDGILWDLIECGGERRPETAPVSKPRPFERTKSSTTAQHQLAKELRAALTASKTTRKHIVMVAHSQGCLLLRLALEQIYSDPQHADLRAPMASLLHVYTFGNPAYDWDVHAYTASTEHFANAADFVAVLGVLRLYKRNADGPAKTVDVTYCSRCRVGDPDHERLPTQKVFVNETQTGHLFGSQYSLQQKDYVCANDGQSKSKLLARARRNVGPQPQPQARS</sequence>
<gene>
    <name evidence="2" type="ORF">WHR41_04810</name>
</gene>
<dbReference type="GeneID" id="96006254"/>
<protein>
    <recommendedName>
        <fullName evidence="4">DUF676 domain-containing protein</fullName>
    </recommendedName>
</protein>
<accession>A0AB34KSB2</accession>
<feature type="region of interest" description="Disordered" evidence="1">
    <location>
        <begin position="279"/>
        <end position="300"/>
    </location>
</feature>
<dbReference type="Gene3D" id="3.40.50.1820">
    <property type="entry name" value="alpha/beta hydrolase"/>
    <property type="match status" value="1"/>
</dbReference>
<dbReference type="RefSeq" id="XP_069229248.1">
    <property type="nucleotide sequence ID" value="XM_069373416.1"/>
</dbReference>
<dbReference type="SUPFAM" id="SSF53474">
    <property type="entry name" value="alpha/beta-Hydrolases"/>
    <property type="match status" value="1"/>
</dbReference>
<evidence type="ECO:0000313" key="3">
    <source>
        <dbReference type="Proteomes" id="UP000803884"/>
    </source>
</evidence>
<dbReference type="PANTHER" id="PTHR42044:SF2">
    <property type="entry name" value="DUF676 DOMAIN-CONTAINING PROTEIN"/>
    <property type="match status" value="1"/>
</dbReference>